<dbReference type="EMBL" id="JACJVP010000007">
    <property type="protein sequence ID" value="MBB6670318.1"/>
    <property type="molecule type" value="Genomic_DNA"/>
</dbReference>
<feature type="transmembrane region" description="Helical" evidence="1">
    <location>
        <begin position="87"/>
        <end position="118"/>
    </location>
</feature>
<dbReference type="RefSeq" id="WP_185141753.1">
    <property type="nucleotide sequence ID" value="NZ_JACJVP010000007.1"/>
</dbReference>
<sequence length="248" mass="27390">MKSRLPAWLVAGVLAALYLGLAVFALKRGNSLLIGVVLVLLSMIPFLLRFERRERQARELVLLAVLAAIASVSRIPFAALLPGFTPVTFVVIVSGVVFGAEAGWMVGAVSALVSNLFLGQGPWTPWQMFAWGLAGYTAGLLAHRRPFWRRRMPLAAFGVCWGFLYGWIMNLTLVLDFWTRDHSWSAIAALYAAGLPFDGVHAGANLFFLGVFGPAWIALLERYRRKYGALQRTLWEEGGDASWVHRNG</sequence>
<dbReference type="AlphaFoldDB" id="A0A7X0RN37"/>
<dbReference type="Pfam" id="PF12822">
    <property type="entry name" value="ECF_trnsprt"/>
    <property type="match status" value="1"/>
</dbReference>
<accession>A0A7X0RN37</accession>
<dbReference type="InterPro" id="IPR024529">
    <property type="entry name" value="ECF_trnsprt_substrate-spec"/>
</dbReference>
<feature type="transmembrane region" description="Helical" evidence="1">
    <location>
        <begin position="60"/>
        <end position="81"/>
    </location>
</feature>
<comment type="caution">
    <text evidence="2">The sequence shown here is derived from an EMBL/GenBank/DDBJ whole genome shotgun (WGS) entry which is preliminary data.</text>
</comment>
<proteinExistence type="predicted"/>
<keyword evidence="1" id="KW-0472">Membrane</keyword>
<dbReference type="Gene3D" id="1.10.1760.20">
    <property type="match status" value="1"/>
</dbReference>
<organism evidence="2 3">
    <name type="scientific">Cohnella nanjingensis</name>
    <dbReference type="NCBI Taxonomy" id="1387779"/>
    <lineage>
        <taxon>Bacteria</taxon>
        <taxon>Bacillati</taxon>
        <taxon>Bacillota</taxon>
        <taxon>Bacilli</taxon>
        <taxon>Bacillales</taxon>
        <taxon>Paenibacillaceae</taxon>
        <taxon>Cohnella</taxon>
    </lineage>
</organism>
<reference evidence="2 3" key="1">
    <citation type="submission" date="2020-08" db="EMBL/GenBank/DDBJ databases">
        <title>Cohnella phylogeny.</title>
        <authorList>
            <person name="Dunlap C."/>
        </authorList>
    </citation>
    <scope>NUCLEOTIDE SEQUENCE [LARGE SCALE GENOMIC DNA]</scope>
    <source>
        <strain evidence="2 3">DSM 28246</strain>
    </source>
</reference>
<evidence type="ECO:0000313" key="3">
    <source>
        <dbReference type="Proteomes" id="UP000547209"/>
    </source>
</evidence>
<name>A0A7X0RN37_9BACL</name>
<evidence type="ECO:0000256" key="1">
    <source>
        <dbReference type="SAM" id="Phobius"/>
    </source>
</evidence>
<keyword evidence="1" id="KW-0812">Transmembrane</keyword>
<protein>
    <submittedName>
        <fullName evidence="2">ECF transporter S component</fullName>
    </submittedName>
</protein>
<feature type="transmembrane region" description="Helical" evidence="1">
    <location>
        <begin position="7"/>
        <end position="26"/>
    </location>
</feature>
<feature type="transmembrane region" description="Helical" evidence="1">
    <location>
        <begin position="32"/>
        <end position="48"/>
    </location>
</feature>
<gene>
    <name evidence="2" type="ORF">H7C19_06415</name>
</gene>
<feature type="transmembrane region" description="Helical" evidence="1">
    <location>
        <begin position="199"/>
        <end position="220"/>
    </location>
</feature>
<dbReference type="GO" id="GO:0022857">
    <property type="term" value="F:transmembrane transporter activity"/>
    <property type="evidence" value="ECO:0007669"/>
    <property type="project" value="InterPro"/>
</dbReference>
<keyword evidence="1" id="KW-1133">Transmembrane helix</keyword>
<feature type="transmembrane region" description="Helical" evidence="1">
    <location>
        <begin position="154"/>
        <end position="179"/>
    </location>
</feature>
<evidence type="ECO:0000313" key="2">
    <source>
        <dbReference type="EMBL" id="MBB6670318.1"/>
    </source>
</evidence>
<keyword evidence="3" id="KW-1185">Reference proteome</keyword>
<dbReference type="Proteomes" id="UP000547209">
    <property type="component" value="Unassembled WGS sequence"/>
</dbReference>